<dbReference type="Gene3D" id="1.10.260.130">
    <property type="match status" value="1"/>
</dbReference>
<name>A0ABQ1UHG7_9NOCA</name>
<dbReference type="RefSeq" id="WP_188487802.1">
    <property type="nucleotide sequence ID" value="NZ_BMCS01000001.1"/>
</dbReference>
<evidence type="ECO:0000256" key="1">
    <source>
        <dbReference type="SAM" id="MobiDB-lite"/>
    </source>
</evidence>
<organism evidence="2 3">
    <name type="scientific">Williamsia phyllosphaerae</name>
    <dbReference type="NCBI Taxonomy" id="885042"/>
    <lineage>
        <taxon>Bacteria</taxon>
        <taxon>Bacillati</taxon>
        <taxon>Actinomycetota</taxon>
        <taxon>Actinomycetes</taxon>
        <taxon>Mycobacteriales</taxon>
        <taxon>Nocardiaceae</taxon>
        <taxon>Williamsia</taxon>
    </lineage>
</organism>
<comment type="caution">
    <text evidence="2">The sequence shown here is derived from an EMBL/GenBank/DDBJ whole genome shotgun (WGS) entry which is preliminary data.</text>
</comment>
<feature type="region of interest" description="Disordered" evidence="1">
    <location>
        <begin position="1"/>
        <end position="37"/>
    </location>
</feature>
<dbReference type="Proteomes" id="UP000632454">
    <property type="component" value="Unassembled WGS sequence"/>
</dbReference>
<accession>A0ABQ1UHG7</accession>
<dbReference type="PANTHER" id="PTHR34853:SF1">
    <property type="entry name" value="LIPASE 5"/>
    <property type="match status" value="1"/>
</dbReference>
<dbReference type="InterPro" id="IPR029058">
    <property type="entry name" value="AB_hydrolase_fold"/>
</dbReference>
<dbReference type="InterPro" id="IPR005152">
    <property type="entry name" value="Lipase_secreted"/>
</dbReference>
<evidence type="ECO:0000313" key="2">
    <source>
        <dbReference type="EMBL" id="GGF17522.1"/>
    </source>
</evidence>
<evidence type="ECO:0000313" key="3">
    <source>
        <dbReference type="Proteomes" id="UP000632454"/>
    </source>
</evidence>
<gene>
    <name evidence="2" type="ORF">GCM10007298_11910</name>
</gene>
<sequence length="456" mass="49522">MATEEYDISIHDEERSVPATGSFDAPHHDLTGRRPLLPRDDPFYETVDGLADLAPGTVLRSRDVGLAFLGVIPQRIAAVQLSYRTTDMNGDPMAAVTTVLSPSSRPPGEVYPIVSYQCAIDAIAGRCFPSYALRRGSKALGALPQLEFLLIAALLAEGWAVSIPDHEGPRGLWGLPREPGYCVLDGIRAAINHAPLNVAGSAPVGLWGYSGGGLASAWAAEMYAEYAPELDVVGAVLGSPVGDLGKTYERLNGSFFSGLPALVVGALTHVYPELQRVIETHATPAGKKSLARLQKMTTVEAVVRFMFTDMASMLDRPLEEILALPEVREVFDSIRLGRSTPAMPVLIVQAVNDRIMSVDDIDELARLYSEGGASVTYHRDRFSEHMLLHPMSAPMALRWLQDRFDGRPVRENRLRTTWPTLLNPATYQGMARLVAISAKVVGGRAIARAPLSVFDR</sequence>
<dbReference type="Gene3D" id="3.40.50.1820">
    <property type="entry name" value="alpha/beta hydrolase"/>
    <property type="match status" value="1"/>
</dbReference>
<dbReference type="Pfam" id="PF03583">
    <property type="entry name" value="LIP"/>
    <property type="match status" value="1"/>
</dbReference>
<feature type="compositionally biased region" description="Basic and acidic residues" evidence="1">
    <location>
        <begin position="25"/>
        <end position="37"/>
    </location>
</feature>
<proteinExistence type="predicted"/>
<dbReference type="SUPFAM" id="SSF53474">
    <property type="entry name" value="alpha/beta-Hydrolases"/>
    <property type="match status" value="1"/>
</dbReference>
<keyword evidence="3" id="KW-1185">Reference proteome</keyword>
<protein>
    <submittedName>
        <fullName evidence="2">Lipase</fullName>
    </submittedName>
</protein>
<dbReference type="PANTHER" id="PTHR34853">
    <property type="match status" value="1"/>
</dbReference>
<reference evidence="3" key="1">
    <citation type="journal article" date="2019" name="Int. J. Syst. Evol. Microbiol.">
        <title>The Global Catalogue of Microorganisms (GCM) 10K type strain sequencing project: providing services to taxonomists for standard genome sequencing and annotation.</title>
        <authorList>
            <consortium name="The Broad Institute Genomics Platform"/>
            <consortium name="The Broad Institute Genome Sequencing Center for Infectious Disease"/>
            <person name="Wu L."/>
            <person name="Ma J."/>
        </authorList>
    </citation>
    <scope>NUCLEOTIDE SEQUENCE [LARGE SCALE GENOMIC DNA]</scope>
    <source>
        <strain evidence="3">CCM 7855</strain>
    </source>
</reference>
<dbReference type="EMBL" id="BMCS01000001">
    <property type="protein sequence ID" value="GGF17522.1"/>
    <property type="molecule type" value="Genomic_DNA"/>
</dbReference>
<dbReference type="PIRSF" id="PIRSF029171">
    <property type="entry name" value="Esterase_LipA"/>
    <property type="match status" value="1"/>
</dbReference>